<dbReference type="EMBL" id="JAHXZJ010001864">
    <property type="protein sequence ID" value="KAH0549211.1"/>
    <property type="molecule type" value="Genomic_DNA"/>
</dbReference>
<dbReference type="Proteomes" id="UP000826195">
    <property type="component" value="Unassembled WGS sequence"/>
</dbReference>
<sequence length="97" mass="10712">MNGGKGKGIVCKLQARRSKRLTNYLTNQNKIRGNLSPVRIKSGPARWLPYILKKVNVPRPRTHSGPAQDTHSYSGPTIGLQDAGTRVLLTCVKIHKP</sequence>
<evidence type="ECO:0000313" key="3">
    <source>
        <dbReference type="Proteomes" id="UP000826195"/>
    </source>
</evidence>
<evidence type="ECO:0000313" key="2">
    <source>
        <dbReference type="EMBL" id="KAH0549211.1"/>
    </source>
</evidence>
<reference evidence="2 3" key="1">
    <citation type="journal article" date="2021" name="J. Hered.">
        <title>A chromosome-level genome assembly of the parasitoid wasp, Cotesia glomerata (Hymenoptera: Braconidae).</title>
        <authorList>
            <person name="Pinto B.J."/>
            <person name="Weis J.J."/>
            <person name="Gamble T."/>
            <person name="Ode P.J."/>
            <person name="Paul R."/>
            <person name="Zaspel J.M."/>
        </authorList>
    </citation>
    <scope>NUCLEOTIDE SEQUENCE [LARGE SCALE GENOMIC DNA]</scope>
    <source>
        <strain evidence="2">CgM1</strain>
    </source>
</reference>
<accession>A0AAV7IA60</accession>
<comment type="caution">
    <text evidence="2">The sequence shown here is derived from an EMBL/GenBank/DDBJ whole genome shotgun (WGS) entry which is preliminary data.</text>
</comment>
<feature type="compositionally biased region" description="Polar residues" evidence="1">
    <location>
        <begin position="65"/>
        <end position="75"/>
    </location>
</feature>
<protein>
    <submittedName>
        <fullName evidence="2">Uncharacterized protein</fullName>
    </submittedName>
</protein>
<name>A0AAV7IA60_COTGL</name>
<proteinExistence type="predicted"/>
<organism evidence="2 3">
    <name type="scientific">Cotesia glomerata</name>
    <name type="common">Lepidopteran parasitic wasp</name>
    <name type="synonym">Apanteles glomeratus</name>
    <dbReference type="NCBI Taxonomy" id="32391"/>
    <lineage>
        <taxon>Eukaryota</taxon>
        <taxon>Metazoa</taxon>
        <taxon>Ecdysozoa</taxon>
        <taxon>Arthropoda</taxon>
        <taxon>Hexapoda</taxon>
        <taxon>Insecta</taxon>
        <taxon>Pterygota</taxon>
        <taxon>Neoptera</taxon>
        <taxon>Endopterygota</taxon>
        <taxon>Hymenoptera</taxon>
        <taxon>Apocrita</taxon>
        <taxon>Ichneumonoidea</taxon>
        <taxon>Braconidae</taxon>
        <taxon>Microgastrinae</taxon>
        <taxon>Cotesia</taxon>
    </lineage>
</organism>
<feature type="region of interest" description="Disordered" evidence="1">
    <location>
        <begin position="58"/>
        <end position="78"/>
    </location>
</feature>
<dbReference type="AlphaFoldDB" id="A0AAV7IA60"/>
<evidence type="ECO:0000256" key="1">
    <source>
        <dbReference type="SAM" id="MobiDB-lite"/>
    </source>
</evidence>
<keyword evidence="3" id="KW-1185">Reference proteome</keyword>
<gene>
    <name evidence="2" type="ORF">KQX54_006966</name>
</gene>